<dbReference type="STRING" id="1314783.A0A165TLE1"/>
<dbReference type="InterPro" id="IPR001900">
    <property type="entry name" value="RNase_II/R"/>
</dbReference>
<accession>A0A165TLE1</accession>
<evidence type="ECO:0000259" key="2">
    <source>
        <dbReference type="SMART" id="SM00955"/>
    </source>
</evidence>
<evidence type="ECO:0000256" key="1">
    <source>
        <dbReference type="SAM" id="MobiDB-lite"/>
    </source>
</evidence>
<dbReference type="InterPro" id="IPR012340">
    <property type="entry name" value="NA-bd_OB-fold"/>
</dbReference>
<reference evidence="3 4" key="1">
    <citation type="journal article" date="2016" name="Mol. Biol. Evol.">
        <title>Comparative Genomics of Early-Diverging Mushroom-Forming Fungi Provides Insights into the Origins of Lignocellulose Decay Capabilities.</title>
        <authorList>
            <person name="Nagy L.G."/>
            <person name="Riley R."/>
            <person name="Tritt A."/>
            <person name="Adam C."/>
            <person name="Daum C."/>
            <person name="Floudas D."/>
            <person name="Sun H."/>
            <person name="Yadav J.S."/>
            <person name="Pangilinan J."/>
            <person name="Larsson K.H."/>
            <person name="Matsuura K."/>
            <person name="Barry K."/>
            <person name="Labutti K."/>
            <person name="Kuo R."/>
            <person name="Ohm R.A."/>
            <person name="Bhattacharya S.S."/>
            <person name="Shirouzu T."/>
            <person name="Yoshinaga Y."/>
            <person name="Martin F.M."/>
            <person name="Grigoriev I.V."/>
            <person name="Hibbett D.S."/>
        </authorList>
    </citation>
    <scope>NUCLEOTIDE SEQUENCE [LARGE SCALE GENOMIC DNA]</scope>
    <source>
        <strain evidence="3 4">L-15889</strain>
    </source>
</reference>
<dbReference type="SMART" id="SM00955">
    <property type="entry name" value="RNB"/>
    <property type="match status" value="1"/>
</dbReference>
<protein>
    <submittedName>
        <fullName evidence="3">RNB-domain-containing protein</fullName>
    </submittedName>
</protein>
<feature type="region of interest" description="Disordered" evidence="1">
    <location>
        <begin position="441"/>
        <end position="472"/>
    </location>
</feature>
<dbReference type="Proteomes" id="UP000076727">
    <property type="component" value="Unassembled WGS sequence"/>
</dbReference>
<dbReference type="PANTHER" id="PTHR23355:SF65">
    <property type="entry name" value="EXORIBONUCLEASE CYT-4, PUTATIVE (AFU_ORTHOLOGUE AFUA_7G01550)-RELATED"/>
    <property type="match status" value="1"/>
</dbReference>
<feature type="compositionally biased region" description="Low complexity" evidence="1">
    <location>
        <begin position="453"/>
        <end position="463"/>
    </location>
</feature>
<dbReference type="GO" id="GO:0000175">
    <property type="term" value="F:3'-5'-RNA exonuclease activity"/>
    <property type="evidence" value="ECO:0007669"/>
    <property type="project" value="TreeGrafter"/>
</dbReference>
<feature type="region of interest" description="Disordered" evidence="1">
    <location>
        <begin position="1"/>
        <end position="45"/>
    </location>
</feature>
<dbReference type="PANTHER" id="PTHR23355">
    <property type="entry name" value="RIBONUCLEASE"/>
    <property type="match status" value="1"/>
</dbReference>
<feature type="domain" description="RNB" evidence="2">
    <location>
        <begin position="486"/>
        <end position="834"/>
    </location>
</feature>
<sequence>MHRRGASRLADIASTSSAALSRTTQRHVSNAARNRRAPRERTLSKRTYDRVEVTTKGLVAAAAKKQNKAGWGHPQHYEGETRRLTAAVKSGMNPHKIPTPELQMLLATQDRSFDALAAVEYERAFRFEPGALVEIRRSESVFHGVVIESLPEQGVWLTFSLLSGGELWPHQESDVMFYVPDFVDRDLVTRCGIGHANSLKESEIAARVKVLKKLRNIEIASERRVTEIYHQLRSLYDQVRHPDPKRAATVTVEQAARVVMKDRPVDLLTRWAIHKYLFDKSRLFVAESVDFLERPTFMVRSKHEVEDLEAVNEMVARRDAVVDSFVAKAKGVIQAARTRERATWTHPPCYQVDDSITFTSEEMTIIRFFRTALRGMRTIQKDPYAVSLSYILKSVGLYGSQEFMPRSVHLFLVELGVIPPWVDPIERAHISGEDRRNSGLALLDGPITRDHSSSSAAVTTASTRPTQSLPLGPDDFYSRDLVDHLRHDFGNLPAYIIDDVDAEELDDAISVERIPTEPDCAWLHVHIADPTSVLPPTHRIAREAFSRMQTRYYLDTSVPMLPDVPQLRHLSLGEGRAQLVLTFSGKIDLEGNIVDYKIRPGIIRNARKLHYHDVSKAIGSPPALHKFPFGGGERLTPPPNEIGKTATDDILFAQQFTDALIASRLRHGAMQYAFPKAMVTVDTKLLPEAPPVTNRRYLWSGFPKMDFYVEDHQAQEQGARKLVAEYMRLGSRIASMWLRDRDIPALRRVSRPPSEAVPGAIQQLLKARDEVGYADFFLMQRLGILVGQASYELTPGPHSIVGVPDGEGYMRATSPLRRFLDMLTHWQIKHAMLSPDAPRAFPDEWLKDLAIDATWWDSYATRNNRGHVAWWAHKFLERWITEHKGSPEVEKFTNSLEAIVVGTPINNYHYQYWQAPSYLWDLGLKATIIRLEPDSKLGLGQRVPVKIASLQAGVTSSLEIVRR</sequence>
<dbReference type="SUPFAM" id="SSF50249">
    <property type="entry name" value="Nucleic acid-binding proteins"/>
    <property type="match status" value="1"/>
</dbReference>
<dbReference type="EMBL" id="KV429036">
    <property type="protein sequence ID" value="KZT73612.1"/>
    <property type="molecule type" value="Genomic_DNA"/>
</dbReference>
<name>A0A165TLE1_9APHY</name>
<dbReference type="GO" id="GO:0003723">
    <property type="term" value="F:RNA binding"/>
    <property type="evidence" value="ECO:0007669"/>
    <property type="project" value="InterPro"/>
</dbReference>
<dbReference type="GO" id="GO:0006402">
    <property type="term" value="P:mRNA catabolic process"/>
    <property type="evidence" value="ECO:0007669"/>
    <property type="project" value="TreeGrafter"/>
</dbReference>
<feature type="compositionally biased region" description="Low complexity" evidence="1">
    <location>
        <begin position="13"/>
        <end position="23"/>
    </location>
</feature>
<keyword evidence="4" id="KW-1185">Reference proteome</keyword>
<dbReference type="OrthoDB" id="2285229at2759"/>
<evidence type="ECO:0000313" key="4">
    <source>
        <dbReference type="Proteomes" id="UP000076727"/>
    </source>
</evidence>
<dbReference type="AlphaFoldDB" id="A0A165TLE1"/>
<organism evidence="3 4">
    <name type="scientific">Daedalea quercina L-15889</name>
    <dbReference type="NCBI Taxonomy" id="1314783"/>
    <lineage>
        <taxon>Eukaryota</taxon>
        <taxon>Fungi</taxon>
        <taxon>Dikarya</taxon>
        <taxon>Basidiomycota</taxon>
        <taxon>Agaricomycotina</taxon>
        <taxon>Agaricomycetes</taxon>
        <taxon>Polyporales</taxon>
        <taxon>Fomitopsis</taxon>
    </lineage>
</organism>
<gene>
    <name evidence="3" type="ORF">DAEQUDRAFT_421127</name>
</gene>
<proteinExistence type="predicted"/>
<evidence type="ECO:0000313" key="3">
    <source>
        <dbReference type="EMBL" id="KZT73612.1"/>
    </source>
</evidence>
<dbReference type="InterPro" id="IPR050180">
    <property type="entry name" value="RNR_Ribonuclease"/>
</dbReference>
<dbReference type="GO" id="GO:0000932">
    <property type="term" value="C:P-body"/>
    <property type="evidence" value="ECO:0007669"/>
    <property type="project" value="TreeGrafter"/>
</dbReference>
<dbReference type="Pfam" id="PF00773">
    <property type="entry name" value="RNB"/>
    <property type="match status" value="1"/>
</dbReference>